<reference evidence="10 11" key="1">
    <citation type="journal article" date="2024" name="Nat. Commun.">
        <title>Phylogenomics reveals the evolutionary origins of lichenization in chlorophyte algae.</title>
        <authorList>
            <person name="Puginier C."/>
            <person name="Libourel C."/>
            <person name="Otte J."/>
            <person name="Skaloud P."/>
            <person name="Haon M."/>
            <person name="Grisel S."/>
            <person name="Petersen M."/>
            <person name="Berrin J.G."/>
            <person name="Delaux P.M."/>
            <person name="Dal Grande F."/>
            <person name="Keller J."/>
        </authorList>
    </citation>
    <scope>NUCLEOTIDE SEQUENCE [LARGE SCALE GENOMIC DNA]</scope>
    <source>
        <strain evidence="10 11">SAG 245.80</strain>
    </source>
</reference>
<dbReference type="EMBL" id="JALJOU010000097">
    <property type="protein sequence ID" value="KAK9821760.1"/>
    <property type="molecule type" value="Genomic_DNA"/>
</dbReference>
<comment type="similarity">
    <text evidence="3">Belongs to the RETICULATA family.</text>
</comment>
<proteinExistence type="inferred from homology"/>
<evidence type="ECO:0000256" key="6">
    <source>
        <dbReference type="ARBA" id="ARBA00022692"/>
    </source>
</evidence>
<evidence type="ECO:0000256" key="8">
    <source>
        <dbReference type="ARBA" id="ARBA00022989"/>
    </source>
</evidence>
<name>A0AAW1QJX1_9CHLO</name>
<keyword evidence="9" id="KW-0472">Membrane</keyword>
<keyword evidence="5" id="KW-0934">Plastid</keyword>
<evidence type="ECO:0000256" key="7">
    <source>
        <dbReference type="ARBA" id="ARBA00022946"/>
    </source>
</evidence>
<dbReference type="GO" id="GO:0016020">
    <property type="term" value="C:membrane"/>
    <property type="evidence" value="ECO:0007669"/>
    <property type="project" value="UniProtKB-SubCell"/>
</dbReference>
<organism evidence="10 11">
    <name type="scientific">Elliptochloris bilobata</name>
    <dbReference type="NCBI Taxonomy" id="381761"/>
    <lineage>
        <taxon>Eukaryota</taxon>
        <taxon>Viridiplantae</taxon>
        <taxon>Chlorophyta</taxon>
        <taxon>core chlorophytes</taxon>
        <taxon>Trebouxiophyceae</taxon>
        <taxon>Trebouxiophyceae incertae sedis</taxon>
        <taxon>Elliptochloris clade</taxon>
        <taxon>Elliptochloris</taxon>
    </lineage>
</organism>
<dbReference type="PANTHER" id="PTHR31620">
    <property type="entry name" value="PROTEIN RETICULATA-RELATED 2, CHLOROPLASTIC-RELATED"/>
    <property type="match status" value="1"/>
</dbReference>
<sequence length="316" mass="32879">MPATDGGAGGFIGDGFGGDKGGNGWGGGGDGDGSSDSAEDMLKAAGRSVDSLPPEMAAALAAGKLSREILERYLRLSSSLLGPLMKLGGFRERLLADPSFFVKVGIEVGIGIFTKSSAEYTKRGEKFSQELDFVAANIIMALVADFMLVWLPAPTLSFAARSSAKRGGLAAFLASCPENAFQKVPQGYAPFSPAQRFGAVLRNGAKLAAVGFGSSLIGVSVTNVLITARQMLDPGFAPPNAPQGVLSTSAAYGVYMAVSSNLRYQVIAGVVEQRGIEAVLANSPSACHALSLIVRTSNTFLGSLMWVDWLRFLGLQ</sequence>
<dbReference type="Proteomes" id="UP001445335">
    <property type="component" value="Unassembled WGS sequence"/>
</dbReference>
<keyword evidence="7" id="KW-0809">Transit peptide</keyword>
<dbReference type="InterPro" id="IPR021825">
    <property type="entry name" value="RETICULATA-related"/>
</dbReference>
<evidence type="ECO:0000256" key="4">
    <source>
        <dbReference type="ARBA" id="ARBA00022528"/>
    </source>
</evidence>
<keyword evidence="6" id="KW-0812">Transmembrane</keyword>
<evidence type="ECO:0000313" key="11">
    <source>
        <dbReference type="Proteomes" id="UP001445335"/>
    </source>
</evidence>
<gene>
    <name evidence="10" type="ORF">WJX81_005007</name>
</gene>
<evidence type="ECO:0000256" key="3">
    <source>
        <dbReference type="ARBA" id="ARBA00010793"/>
    </source>
</evidence>
<dbReference type="Pfam" id="PF11891">
    <property type="entry name" value="RETICULATA-like"/>
    <property type="match status" value="1"/>
</dbReference>
<comment type="subcellular location">
    <subcellularLocation>
        <location evidence="1">Membrane</location>
        <topology evidence="1">Multi-pass membrane protein</topology>
    </subcellularLocation>
    <subcellularLocation>
        <location evidence="2">Plastid</location>
        <location evidence="2">Chloroplast</location>
    </subcellularLocation>
</comment>
<keyword evidence="8" id="KW-1133">Transmembrane helix</keyword>
<comment type="caution">
    <text evidence="10">The sequence shown here is derived from an EMBL/GenBank/DDBJ whole genome shotgun (WGS) entry which is preliminary data.</text>
</comment>
<keyword evidence="4" id="KW-0150">Chloroplast</keyword>
<evidence type="ECO:0000256" key="5">
    <source>
        <dbReference type="ARBA" id="ARBA00022640"/>
    </source>
</evidence>
<dbReference type="PANTHER" id="PTHR31620:SF8">
    <property type="entry name" value="PROTEIN RETICULATA-RELATED 4, CHLOROPLASTIC-LIKE"/>
    <property type="match status" value="1"/>
</dbReference>
<evidence type="ECO:0000256" key="9">
    <source>
        <dbReference type="ARBA" id="ARBA00023136"/>
    </source>
</evidence>
<evidence type="ECO:0000256" key="2">
    <source>
        <dbReference type="ARBA" id="ARBA00004229"/>
    </source>
</evidence>
<evidence type="ECO:0000313" key="10">
    <source>
        <dbReference type="EMBL" id="KAK9821760.1"/>
    </source>
</evidence>
<keyword evidence="11" id="KW-1185">Reference proteome</keyword>
<dbReference type="GO" id="GO:0009507">
    <property type="term" value="C:chloroplast"/>
    <property type="evidence" value="ECO:0007669"/>
    <property type="project" value="UniProtKB-SubCell"/>
</dbReference>
<protein>
    <submittedName>
        <fullName evidence="10">Uncharacterized protein</fullName>
    </submittedName>
</protein>
<accession>A0AAW1QJX1</accession>
<evidence type="ECO:0000256" key="1">
    <source>
        <dbReference type="ARBA" id="ARBA00004141"/>
    </source>
</evidence>
<dbReference type="AlphaFoldDB" id="A0AAW1QJX1"/>